<feature type="compositionally biased region" description="Polar residues" evidence="1">
    <location>
        <begin position="56"/>
        <end position="74"/>
    </location>
</feature>
<reference evidence="3 4" key="1">
    <citation type="submission" date="2023-07" db="EMBL/GenBank/DDBJ databases">
        <title>Sorghum-associated microbial communities from plants grown in Nebraska, USA.</title>
        <authorList>
            <person name="Schachtman D."/>
        </authorList>
    </citation>
    <scope>NUCLEOTIDE SEQUENCE [LARGE SCALE GENOMIC DNA]</scope>
    <source>
        <strain evidence="3 4">BE190</strain>
    </source>
</reference>
<accession>A0ABU1UYA5</accession>
<dbReference type="Proteomes" id="UP001253595">
    <property type="component" value="Unassembled WGS sequence"/>
</dbReference>
<name>A0ABU1UYA5_9GAMM</name>
<feature type="region of interest" description="Disordered" evidence="1">
    <location>
        <begin position="243"/>
        <end position="262"/>
    </location>
</feature>
<feature type="compositionally biased region" description="Polar residues" evidence="1">
    <location>
        <begin position="250"/>
        <end position="262"/>
    </location>
</feature>
<evidence type="ECO:0000313" key="3">
    <source>
        <dbReference type="EMBL" id="MDR7090164.1"/>
    </source>
</evidence>
<sequence length="262" mass="29101">MQTQRHFWLKTVIAGGIVMGVVYFFAQPLEDAPTNIIDPAVTIQKSSPSVVDDDSQLNNQRTAQNSSSASSADEQTIAPELQERLAAMQQRRPNQQFSNSEVAAAVNRTSSWTPTEDIPRELPLQPEEFTDGRQFIELDSLKIETLMPGDQINVRVDENAKDYKVTIDKVEKHDYNSISWHGHIQGDDGQKYSVSFTRGEQLTVGGLDTPDGHYVIQAHGDKGWVASSQLLFKTDTSVSDAIHPADVDPNYSNNQGTPHNHQ</sequence>
<evidence type="ECO:0000256" key="1">
    <source>
        <dbReference type="SAM" id="MobiDB-lite"/>
    </source>
</evidence>
<keyword evidence="4" id="KW-1185">Reference proteome</keyword>
<dbReference type="EMBL" id="JAVDVX010000003">
    <property type="protein sequence ID" value="MDR7090164.1"/>
    <property type="molecule type" value="Genomic_DNA"/>
</dbReference>
<feature type="region of interest" description="Disordered" evidence="1">
    <location>
        <begin position="89"/>
        <end position="127"/>
    </location>
</feature>
<evidence type="ECO:0000313" key="4">
    <source>
        <dbReference type="Proteomes" id="UP001253595"/>
    </source>
</evidence>
<proteinExistence type="predicted"/>
<feature type="transmembrane region" description="Helical" evidence="2">
    <location>
        <begin position="7"/>
        <end position="26"/>
    </location>
</feature>
<dbReference type="RefSeq" id="WP_310072275.1">
    <property type="nucleotide sequence ID" value="NZ_JAVDVX010000003.1"/>
</dbReference>
<organism evidence="3 4">
    <name type="scientific">Cellvibrio fibrivorans</name>
    <dbReference type="NCBI Taxonomy" id="126350"/>
    <lineage>
        <taxon>Bacteria</taxon>
        <taxon>Pseudomonadati</taxon>
        <taxon>Pseudomonadota</taxon>
        <taxon>Gammaproteobacteria</taxon>
        <taxon>Cellvibrionales</taxon>
        <taxon>Cellvibrionaceae</taxon>
        <taxon>Cellvibrio</taxon>
    </lineage>
</organism>
<gene>
    <name evidence="3" type="ORF">J2X05_002186</name>
</gene>
<keyword evidence="2" id="KW-0472">Membrane</keyword>
<protein>
    <submittedName>
        <fullName evidence="3">Uncharacterized protein</fullName>
    </submittedName>
</protein>
<feature type="region of interest" description="Disordered" evidence="1">
    <location>
        <begin position="47"/>
        <end position="76"/>
    </location>
</feature>
<feature type="compositionally biased region" description="Polar residues" evidence="1">
    <location>
        <begin position="91"/>
        <end position="114"/>
    </location>
</feature>
<comment type="caution">
    <text evidence="3">The sequence shown here is derived from an EMBL/GenBank/DDBJ whole genome shotgun (WGS) entry which is preliminary data.</text>
</comment>
<evidence type="ECO:0000256" key="2">
    <source>
        <dbReference type="SAM" id="Phobius"/>
    </source>
</evidence>
<keyword evidence="2" id="KW-0812">Transmembrane</keyword>
<keyword evidence="2" id="KW-1133">Transmembrane helix</keyword>